<dbReference type="EMBL" id="JAPTSV010000001">
    <property type="protein sequence ID" value="KAJ1531953.1"/>
    <property type="molecule type" value="Genomic_DNA"/>
</dbReference>
<dbReference type="PROSITE" id="PS50053">
    <property type="entry name" value="UBIQUITIN_2"/>
    <property type="match status" value="1"/>
</dbReference>
<dbReference type="InterPro" id="IPR000626">
    <property type="entry name" value="Ubiquitin-like_dom"/>
</dbReference>
<dbReference type="GO" id="GO:0071818">
    <property type="term" value="C:BAT3 complex"/>
    <property type="evidence" value="ECO:0007669"/>
    <property type="project" value="TreeGrafter"/>
</dbReference>
<sequence>MKIHIKVLQGQECSMDVSPEMKVLELKEQVSNRLKIPVNQQKFLVSGKTLADEKCLDDYGVKEGTKLILAIKKNEDSGADPNILRSAGYAFLTRFYTEPEARKVLEEFIKNFHGSVSSLSLDDLERIAAMHLNEASRKETAH</sequence>
<dbReference type="PANTHER" id="PTHR46555">
    <property type="entry name" value="UBIQUITIN-LIKE PROTEIN 4A"/>
    <property type="match status" value="1"/>
</dbReference>
<dbReference type="Proteomes" id="UP001075354">
    <property type="component" value="Chromosome 1"/>
</dbReference>
<dbReference type="Gene3D" id="3.10.20.90">
    <property type="entry name" value="Phosphatidylinositol 3-kinase Catalytic Subunit, Chain A, domain 1"/>
    <property type="match status" value="1"/>
</dbReference>
<reference evidence="4" key="1">
    <citation type="submission" date="2022-12" db="EMBL/GenBank/DDBJ databases">
        <title>Chromosome-level genome assembly of the bean flower thrips Megalurothrips usitatus.</title>
        <authorList>
            <person name="Ma L."/>
            <person name="Liu Q."/>
            <person name="Li H."/>
            <person name="Cai W."/>
        </authorList>
    </citation>
    <scope>NUCLEOTIDE SEQUENCE</scope>
    <source>
        <strain evidence="4">Cailab_2022a</strain>
    </source>
</reference>
<keyword evidence="2" id="KW-0963">Cytoplasm</keyword>
<dbReference type="SUPFAM" id="SSF54236">
    <property type="entry name" value="Ubiquitin-like"/>
    <property type="match status" value="1"/>
</dbReference>
<dbReference type="Pfam" id="PF00240">
    <property type="entry name" value="ubiquitin"/>
    <property type="match status" value="1"/>
</dbReference>
<gene>
    <name evidence="4" type="ORF">ONE63_000591</name>
</gene>
<proteinExistence type="predicted"/>
<accession>A0AAV7Y3V9</accession>
<dbReference type="PANTHER" id="PTHR46555:SF1">
    <property type="entry name" value="UBIQUITIN-LIKE PROTEIN 4A"/>
    <property type="match status" value="1"/>
</dbReference>
<comment type="subcellular location">
    <subcellularLocation>
        <location evidence="1">Cytoplasm</location>
        <location evidence="1">Cytosol</location>
    </subcellularLocation>
</comment>
<name>A0AAV7Y3V9_9NEOP</name>
<keyword evidence="5" id="KW-1185">Reference proteome</keyword>
<evidence type="ECO:0000259" key="3">
    <source>
        <dbReference type="PROSITE" id="PS50053"/>
    </source>
</evidence>
<organism evidence="4 5">
    <name type="scientific">Megalurothrips usitatus</name>
    <name type="common">bean blossom thrips</name>
    <dbReference type="NCBI Taxonomy" id="439358"/>
    <lineage>
        <taxon>Eukaryota</taxon>
        <taxon>Metazoa</taxon>
        <taxon>Ecdysozoa</taxon>
        <taxon>Arthropoda</taxon>
        <taxon>Hexapoda</taxon>
        <taxon>Insecta</taxon>
        <taxon>Pterygota</taxon>
        <taxon>Neoptera</taxon>
        <taxon>Paraneoptera</taxon>
        <taxon>Thysanoptera</taxon>
        <taxon>Terebrantia</taxon>
        <taxon>Thripoidea</taxon>
        <taxon>Thripidae</taxon>
        <taxon>Megalurothrips</taxon>
    </lineage>
</organism>
<dbReference type="SMART" id="SM00213">
    <property type="entry name" value="UBQ"/>
    <property type="match status" value="1"/>
</dbReference>
<dbReference type="GO" id="GO:0071816">
    <property type="term" value="P:tail-anchored membrane protein insertion into ER membrane"/>
    <property type="evidence" value="ECO:0007669"/>
    <property type="project" value="TreeGrafter"/>
</dbReference>
<dbReference type="GO" id="GO:0051087">
    <property type="term" value="F:protein-folding chaperone binding"/>
    <property type="evidence" value="ECO:0007669"/>
    <property type="project" value="TreeGrafter"/>
</dbReference>
<protein>
    <recommendedName>
        <fullName evidence="3">Ubiquitin-like domain-containing protein</fullName>
    </recommendedName>
</protein>
<dbReference type="InterPro" id="IPR047154">
    <property type="entry name" value="UBL4A-like"/>
</dbReference>
<evidence type="ECO:0000256" key="1">
    <source>
        <dbReference type="ARBA" id="ARBA00004514"/>
    </source>
</evidence>
<comment type="caution">
    <text evidence="4">The sequence shown here is derived from an EMBL/GenBank/DDBJ whole genome shotgun (WGS) entry which is preliminary data.</text>
</comment>
<dbReference type="InterPro" id="IPR029071">
    <property type="entry name" value="Ubiquitin-like_domsf"/>
</dbReference>
<evidence type="ECO:0000313" key="5">
    <source>
        <dbReference type="Proteomes" id="UP001075354"/>
    </source>
</evidence>
<evidence type="ECO:0000313" key="4">
    <source>
        <dbReference type="EMBL" id="KAJ1531953.1"/>
    </source>
</evidence>
<feature type="domain" description="Ubiquitin-like" evidence="3">
    <location>
        <begin position="1"/>
        <end position="76"/>
    </location>
</feature>
<dbReference type="GO" id="GO:0006620">
    <property type="term" value="P:post-translational protein targeting to endoplasmic reticulum membrane"/>
    <property type="evidence" value="ECO:0007669"/>
    <property type="project" value="InterPro"/>
</dbReference>
<dbReference type="AlphaFoldDB" id="A0AAV7Y3V9"/>
<evidence type="ECO:0000256" key="2">
    <source>
        <dbReference type="ARBA" id="ARBA00022490"/>
    </source>
</evidence>